<dbReference type="Pfam" id="PF07484">
    <property type="entry name" value="Collar"/>
    <property type="match status" value="1"/>
</dbReference>
<gene>
    <name evidence="3" type="ORF">METZ01_LOCUS493770</name>
</gene>
<feature type="non-terminal residue" evidence="3">
    <location>
        <position position="228"/>
    </location>
</feature>
<dbReference type="EMBL" id="UINC01215292">
    <property type="protein sequence ID" value="SVE40916.1"/>
    <property type="molecule type" value="Genomic_DNA"/>
</dbReference>
<organism evidence="3">
    <name type="scientific">marine metagenome</name>
    <dbReference type="NCBI Taxonomy" id="408172"/>
    <lineage>
        <taxon>unclassified sequences</taxon>
        <taxon>metagenomes</taxon>
        <taxon>ecological metagenomes</taxon>
    </lineage>
</organism>
<evidence type="ECO:0000259" key="2">
    <source>
        <dbReference type="Pfam" id="PF07484"/>
    </source>
</evidence>
<dbReference type="SUPFAM" id="SSF88874">
    <property type="entry name" value="Receptor-binding domain of short tail fibre protein gp12"/>
    <property type="match status" value="1"/>
</dbReference>
<evidence type="ECO:0000256" key="1">
    <source>
        <dbReference type="SAM" id="MobiDB-lite"/>
    </source>
</evidence>
<dbReference type="InterPro" id="IPR037053">
    <property type="entry name" value="Phage_tail_collar_dom_sf"/>
</dbReference>
<proteinExistence type="predicted"/>
<dbReference type="InterPro" id="IPR011083">
    <property type="entry name" value="Phage_tail_collar_dom"/>
</dbReference>
<accession>A0A383D8Q5</accession>
<reference evidence="3" key="1">
    <citation type="submission" date="2018-05" db="EMBL/GenBank/DDBJ databases">
        <authorList>
            <person name="Lanie J.A."/>
            <person name="Ng W.-L."/>
            <person name="Kazmierczak K.M."/>
            <person name="Andrzejewski T.M."/>
            <person name="Davidsen T.M."/>
            <person name="Wayne K.J."/>
            <person name="Tettelin H."/>
            <person name="Glass J.I."/>
            <person name="Rusch D."/>
            <person name="Podicherti R."/>
            <person name="Tsui H.-C.T."/>
            <person name="Winkler M.E."/>
        </authorList>
    </citation>
    <scope>NUCLEOTIDE SEQUENCE</scope>
</reference>
<feature type="domain" description="Phage tail collar" evidence="2">
    <location>
        <begin position="110"/>
        <end position="170"/>
    </location>
</feature>
<dbReference type="AlphaFoldDB" id="A0A383D8Q5"/>
<evidence type="ECO:0000313" key="3">
    <source>
        <dbReference type="EMBL" id="SVE40916.1"/>
    </source>
</evidence>
<feature type="compositionally biased region" description="Low complexity" evidence="1">
    <location>
        <begin position="186"/>
        <end position="195"/>
    </location>
</feature>
<dbReference type="Gene3D" id="3.90.1340.10">
    <property type="entry name" value="Phage tail collar domain"/>
    <property type="match status" value="1"/>
</dbReference>
<protein>
    <recommendedName>
        <fullName evidence="2">Phage tail collar domain-containing protein</fullName>
    </recommendedName>
</protein>
<sequence>MARTLILDTITEPSNSGTANLTLASSGTTTMPSVNIDGGAIDGTTVGAATPSSVAATTISTTGNATVGGTLGVTGDTTLDGAVTLGNASGDAVTLTGTMAGAYNQSGMTGEIRMWGGSSAPTGWLLCNGGNYDGGNATYAALYAVIAQNFGVGDTTANDFNVPDMRGRMPVGVGTGVGGATEDADGGSAPAGGSAITARSLGEWTGAEVLSTAQAPAHTHTSAAHTHT</sequence>
<name>A0A383D8Q5_9ZZZZ</name>
<feature type="region of interest" description="Disordered" evidence="1">
    <location>
        <begin position="175"/>
        <end position="195"/>
    </location>
</feature>